<comment type="caution">
    <text evidence="1">The sequence shown here is derived from an EMBL/GenBank/DDBJ whole genome shotgun (WGS) entry which is preliminary data.</text>
</comment>
<keyword evidence="2" id="KW-1185">Reference proteome</keyword>
<dbReference type="Proteomes" id="UP001472978">
    <property type="component" value="Unassembled WGS sequence"/>
</dbReference>
<sequence length="377" mass="43962">MASMARLKTDLMRTATNLRGWRTRRKLVVIESDDWGAIRMPSRHAYENLLKARIRVDRSPYDRLDCLENRQDLEALFNVLDSHCDSQGSPAIFTFNTVMGNPDFAAIKRSGFEKFYHQPFRESYKAYHGDDLWPLWQQAMVKGLIKPQFHAREHLNSTQWMEDLRAEQPETRIAFEHNFYGLKTRTGALHQNKYLTAYWPASAHQFKAILAIMNDGLRQFEMVFGFRSETFVACNYTWPSELEEPLAKNGIRMIQTLRGHPEPQLEGSNGLRSRRHFTGQRNKLGQSYSVRNVQFESYVNKNKDWSGQVLEEIKQAFVLRKPAVICTHRINYVGGMDVAHRDRNLKLLDKLLGDILKRWPDVEFISSDELAITMECE</sequence>
<accession>A0ABV1N8H9</accession>
<reference evidence="1 2" key="1">
    <citation type="submission" date="2024-05" db="EMBL/GenBank/DDBJ databases">
        <title>Halomonas sp. CS7 16S ribosomal RNA gene Genome sequencing and assembly.</title>
        <authorList>
            <person name="Yook S."/>
        </authorList>
    </citation>
    <scope>NUCLEOTIDE SEQUENCE [LARGE SCALE GENOMIC DNA]</scope>
    <source>
        <strain evidence="1 2">CS7</strain>
    </source>
</reference>
<name>A0ABV1N8H9_9GAMM</name>
<protein>
    <recommendedName>
        <fullName evidence="3">Polysaccharide (De)acetylase</fullName>
    </recommendedName>
</protein>
<gene>
    <name evidence="1" type="ORF">ABE957_15245</name>
</gene>
<proteinExistence type="predicted"/>
<evidence type="ECO:0008006" key="3">
    <source>
        <dbReference type="Google" id="ProtNLM"/>
    </source>
</evidence>
<organism evidence="1 2">
    <name type="scientific">Halomonas pelophila</name>
    <dbReference type="NCBI Taxonomy" id="3151122"/>
    <lineage>
        <taxon>Bacteria</taxon>
        <taxon>Pseudomonadati</taxon>
        <taxon>Pseudomonadota</taxon>
        <taxon>Gammaproteobacteria</taxon>
        <taxon>Oceanospirillales</taxon>
        <taxon>Halomonadaceae</taxon>
        <taxon>Halomonas</taxon>
    </lineage>
</organism>
<evidence type="ECO:0000313" key="2">
    <source>
        <dbReference type="Proteomes" id="UP001472978"/>
    </source>
</evidence>
<evidence type="ECO:0000313" key="1">
    <source>
        <dbReference type="EMBL" id="MEQ6890030.1"/>
    </source>
</evidence>
<dbReference type="RefSeq" id="WP_349759523.1">
    <property type="nucleotide sequence ID" value="NZ_JBEGCI010000015.1"/>
</dbReference>
<dbReference type="EMBL" id="JBEGCI010000015">
    <property type="protein sequence ID" value="MEQ6890030.1"/>
    <property type="molecule type" value="Genomic_DNA"/>
</dbReference>